<feature type="domain" description="DUF4062" evidence="1">
    <location>
        <begin position="10"/>
        <end position="91"/>
    </location>
</feature>
<dbReference type="Proteomes" id="UP000297447">
    <property type="component" value="Unassembled WGS sequence"/>
</dbReference>
<reference evidence="2 3" key="1">
    <citation type="submission" date="2019-03" db="EMBL/GenBank/DDBJ databases">
        <title>Genomics of glacier-inhabiting Cryobacterium strains.</title>
        <authorList>
            <person name="Liu Q."/>
            <person name="Xin Y.-H."/>
        </authorList>
    </citation>
    <scope>NUCLEOTIDE SEQUENCE [LARGE SCALE GENOMIC DNA]</scope>
    <source>
        <strain evidence="2 3">Hh14</strain>
    </source>
</reference>
<dbReference type="InterPro" id="IPR025139">
    <property type="entry name" value="DUF4062"/>
</dbReference>
<sequence length="353" mass="39732">MVRLMERRYQVFISSTFEDLIDERKAIMEGLLKIDCLPAGMELFPAADDDQWTLIKSVIEQCDYYLIVSARRYGSTDEAGVSYTEKEYDYAVSQGIPIIGFLPKNPGSIPGDKIETGDGVLDKLELFQRKIRTRMVTFFESPSELQANVIVGVTRLQKSKPRPGWVRGDNALTEEKRVEIAELRARIAELEAGEAKAAVAKATGIAERINETYAHGSEKTSIVFVFRGFGTGERVAQYHSYEWSWEEIMFIIGPTLIEEAADEDLIGLINDQLHVEVRKDQGIPTMTNLTTELEGGTWSNIIVQLRALKAIKAGTKRRVASDHRKYWQLTPAGDEWVTELRATKHEEPTGDIG</sequence>
<comment type="caution">
    <text evidence="2">The sequence shown here is derived from an EMBL/GenBank/DDBJ whole genome shotgun (WGS) entry which is preliminary data.</text>
</comment>
<dbReference type="AlphaFoldDB" id="A0A4R8ZVD4"/>
<proteinExistence type="predicted"/>
<evidence type="ECO:0000313" key="2">
    <source>
        <dbReference type="EMBL" id="TFD47072.1"/>
    </source>
</evidence>
<evidence type="ECO:0000259" key="1">
    <source>
        <dbReference type="Pfam" id="PF13271"/>
    </source>
</evidence>
<gene>
    <name evidence="2" type="ORF">E3T55_15850</name>
</gene>
<dbReference type="EMBL" id="SOHE01000068">
    <property type="protein sequence ID" value="TFD47072.1"/>
    <property type="molecule type" value="Genomic_DNA"/>
</dbReference>
<name>A0A4R8ZVD4_9MICO</name>
<dbReference type="OrthoDB" id="72299at2"/>
<protein>
    <submittedName>
        <fullName evidence="2">DUF4062 domain-containing protein</fullName>
    </submittedName>
</protein>
<accession>A0A4R8ZVD4</accession>
<evidence type="ECO:0000313" key="3">
    <source>
        <dbReference type="Proteomes" id="UP000297447"/>
    </source>
</evidence>
<dbReference type="Pfam" id="PF13271">
    <property type="entry name" value="DUF4062"/>
    <property type="match status" value="1"/>
</dbReference>
<organism evidence="2 3">
    <name type="scientific">Cryobacterium frigoriphilum</name>
    <dbReference type="NCBI Taxonomy" id="1259150"/>
    <lineage>
        <taxon>Bacteria</taxon>
        <taxon>Bacillati</taxon>
        <taxon>Actinomycetota</taxon>
        <taxon>Actinomycetes</taxon>
        <taxon>Micrococcales</taxon>
        <taxon>Microbacteriaceae</taxon>
        <taxon>Cryobacterium</taxon>
    </lineage>
</organism>
<keyword evidence="3" id="KW-1185">Reference proteome</keyword>